<protein>
    <recommendedName>
        <fullName evidence="4">Haem-binding uptake Tiki superfamily ChaN domain-containing protein</fullName>
    </recommendedName>
</protein>
<dbReference type="RefSeq" id="WP_269878006.1">
    <property type="nucleotide sequence ID" value="NZ_JAPZVM010000006.1"/>
</dbReference>
<name>A0ABT4PI72_9BACT</name>
<evidence type="ECO:0000256" key="1">
    <source>
        <dbReference type="SAM" id="SignalP"/>
    </source>
</evidence>
<gene>
    <name evidence="2" type="ORF">O6P32_08525</name>
</gene>
<dbReference type="EMBL" id="JAPZVM010000006">
    <property type="protein sequence ID" value="MCZ8372748.1"/>
    <property type="molecule type" value="Genomic_DNA"/>
</dbReference>
<evidence type="ECO:0008006" key="4">
    <source>
        <dbReference type="Google" id="ProtNLM"/>
    </source>
</evidence>
<reference evidence="2" key="1">
    <citation type="submission" date="2022-12" db="EMBL/GenBank/DDBJ databases">
        <title>Phocaeicola acetigenes sp. nov., isolated feces from a healthy human.</title>
        <authorList>
            <person name="Do H."/>
            <person name="Ha Y.B."/>
            <person name="Kim J.-S."/>
            <person name="Suh M.K."/>
            <person name="Kim H.S."/>
            <person name="Lee J.-S."/>
        </authorList>
    </citation>
    <scope>NUCLEOTIDE SEQUENCE</scope>
    <source>
        <strain evidence="2">KGMB11183</strain>
    </source>
</reference>
<organism evidence="2 3">
    <name type="scientific">Phocaeicola acetigenes</name>
    <dbReference type="NCBI Taxonomy" id="3016083"/>
    <lineage>
        <taxon>Bacteria</taxon>
        <taxon>Pseudomonadati</taxon>
        <taxon>Bacteroidota</taxon>
        <taxon>Bacteroidia</taxon>
        <taxon>Bacteroidales</taxon>
        <taxon>Bacteroidaceae</taxon>
        <taxon>Phocaeicola</taxon>
    </lineage>
</organism>
<dbReference type="Proteomes" id="UP001141933">
    <property type="component" value="Unassembled WGS sequence"/>
</dbReference>
<keyword evidence="1" id="KW-0732">Signal</keyword>
<feature type="signal peptide" evidence="1">
    <location>
        <begin position="1"/>
        <end position="28"/>
    </location>
</feature>
<comment type="caution">
    <text evidence="2">The sequence shown here is derived from an EMBL/GenBank/DDBJ whole genome shotgun (WGS) entry which is preliminary data.</text>
</comment>
<feature type="chain" id="PRO_5045132227" description="Haem-binding uptake Tiki superfamily ChaN domain-containing protein" evidence="1">
    <location>
        <begin position="29"/>
        <end position="386"/>
    </location>
</feature>
<accession>A0ABT4PI72</accession>
<keyword evidence="3" id="KW-1185">Reference proteome</keyword>
<evidence type="ECO:0000313" key="3">
    <source>
        <dbReference type="Proteomes" id="UP001141933"/>
    </source>
</evidence>
<sequence length="386" mass="44501">MNIRMRSITIKKCLIMLLLIISSNISIAQDCLDTESYYQYIKNNGQPHLEYVLDKIRSHSVVALGEDHWIDVHPQFLCDLITASAQDSTANIDAVAVEFGSERYQYLADSLIKSPVYREDLVFKILQYTPDDLGNPYKEYADVFKSVWENNQKKPENFRTRILLVDPAYIQDYFDGKDYVYTGSRDDNMFDIIRNYIIKRSHIVFYAGASHTLARINGTRQGDYYYNWPSAGFLLKSCYPQDVFIINLWGGQMGSKGYIENNQTRWNLIADGVIDKAFQKNGNKPVGFDLKDDFPLLRTETYFANPTIKLSNYGEKGSPYAKEQKLSDICDGIVFIKPVSEFNGIQLINIYDNEFIEKANKRTKGSCKTAEDILKTVKEWHPILQF</sequence>
<evidence type="ECO:0000313" key="2">
    <source>
        <dbReference type="EMBL" id="MCZ8372748.1"/>
    </source>
</evidence>
<proteinExistence type="predicted"/>
<dbReference type="SUPFAM" id="SSF159501">
    <property type="entry name" value="EreA/ChaN-like"/>
    <property type="match status" value="2"/>
</dbReference>